<comment type="caution">
    <text evidence="2">The sequence shown here is derived from an EMBL/GenBank/DDBJ whole genome shotgun (WGS) entry which is preliminary data.</text>
</comment>
<organism evidence="2">
    <name type="scientific">marine sediment metagenome</name>
    <dbReference type="NCBI Taxonomy" id="412755"/>
    <lineage>
        <taxon>unclassified sequences</taxon>
        <taxon>metagenomes</taxon>
        <taxon>ecological metagenomes</taxon>
    </lineage>
</organism>
<feature type="non-terminal residue" evidence="2">
    <location>
        <position position="1"/>
    </location>
</feature>
<keyword evidence="1" id="KW-0175">Coiled coil</keyword>
<evidence type="ECO:0000313" key="2">
    <source>
        <dbReference type="EMBL" id="KKL65107.1"/>
    </source>
</evidence>
<accession>A0A0F9GPL2</accession>
<feature type="coiled-coil region" evidence="1">
    <location>
        <begin position="3"/>
        <end position="58"/>
    </location>
</feature>
<sequence>EYIEQLQAELDELREELSAETGRANRLHKYKNMREAEIEQLQAELDKYKEALEKIVSWSKAYPIEVFPEPDLKRVAVILKVHGITLDAVSASAMRHVIKSVGEIAEQALKGR</sequence>
<evidence type="ECO:0000256" key="1">
    <source>
        <dbReference type="SAM" id="Coils"/>
    </source>
</evidence>
<reference evidence="2" key="1">
    <citation type="journal article" date="2015" name="Nature">
        <title>Complex archaea that bridge the gap between prokaryotes and eukaryotes.</title>
        <authorList>
            <person name="Spang A."/>
            <person name="Saw J.H."/>
            <person name="Jorgensen S.L."/>
            <person name="Zaremba-Niedzwiedzka K."/>
            <person name="Martijn J."/>
            <person name="Lind A.E."/>
            <person name="van Eijk R."/>
            <person name="Schleper C."/>
            <person name="Guy L."/>
            <person name="Ettema T.J."/>
        </authorList>
    </citation>
    <scope>NUCLEOTIDE SEQUENCE</scope>
</reference>
<protein>
    <submittedName>
        <fullName evidence="2">Uncharacterized protein</fullName>
    </submittedName>
</protein>
<proteinExistence type="predicted"/>
<dbReference type="AlphaFoldDB" id="A0A0F9GPL2"/>
<name>A0A0F9GPL2_9ZZZZ</name>
<gene>
    <name evidence="2" type="ORF">LCGC14_2158330</name>
</gene>
<dbReference type="EMBL" id="LAZR01027639">
    <property type="protein sequence ID" value="KKL65107.1"/>
    <property type="molecule type" value="Genomic_DNA"/>
</dbReference>